<keyword evidence="3" id="KW-1133">Transmembrane helix</keyword>
<dbReference type="InterPro" id="IPR036869">
    <property type="entry name" value="J_dom_sf"/>
</dbReference>
<accession>A0A2I7SLX5</accession>
<dbReference type="RefSeq" id="WP_102996818.1">
    <property type="nucleotide sequence ID" value="NZ_CP025938.1"/>
</dbReference>
<evidence type="ECO:0000256" key="3">
    <source>
        <dbReference type="SAM" id="Phobius"/>
    </source>
</evidence>
<evidence type="ECO:0000256" key="2">
    <source>
        <dbReference type="SAM" id="MobiDB-lite"/>
    </source>
</evidence>
<feature type="transmembrane region" description="Helical" evidence="3">
    <location>
        <begin position="167"/>
        <end position="187"/>
    </location>
</feature>
<dbReference type="AlphaFoldDB" id="A0A2I7SLX5"/>
<feature type="region of interest" description="Disordered" evidence="2">
    <location>
        <begin position="80"/>
        <end position="117"/>
    </location>
</feature>
<name>A0A2I7SLX5_9FLAO</name>
<dbReference type="SMART" id="SM00271">
    <property type="entry name" value="DnaJ"/>
    <property type="match status" value="1"/>
</dbReference>
<dbReference type="Proteomes" id="UP000236592">
    <property type="component" value="Chromosome"/>
</dbReference>
<feature type="transmembrane region" description="Helical" evidence="3">
    <location>
        <begin position="133"/>
        <end position="155"/>
    </location>
</feature>
<keyword evidence="3" id="KW-0812">Transmembrane</keyword>
<dbReference type="OrthoDB" id="9779622at2"/>
<sequence>MIKNHYQILGINRNADNKEIKQAYKKLAVKFHPDKNNGDKYFEERFKEIQESYEVLINSQKKSDYDRIYDSFFSNKQKENYSQSQSTYKNTDTSYSNQRQTERKQEQKKKEEAEKSRVSNIKKNTELAFEDKAWIFIANFTVVGSIVGLFMFVKYRAEGYNKKSSQVCGISVLGVFVGLILAVIFALGNK</sequence>
<dbReference type="PROSITE" id="PS50076">
    <property type="entry name" value="DNAJ_2"/>
    <property type="match status" value="1"/>
</dbReference>
<proteinExistence type="predicted"/>
<evidence type="ECO:0000313" key="5">
    <source>
        <dbReference type="EMBL" id="AUS06908.1"/>
    </source>
</evidence>
<protein>
    <recommendedName>
        <fullName evidence="4">J domain-containing protein</fullName>
    </recommendedName>
</protein>
<keyword evidence="6" id="KW-1185">Reference proteome</keyword>
<dbReference type="InterPro" id="IPR018253">
    <property type="entry name" value="DnaJ_domain_CS"/>
</dbReference>
<dbReference type="PRINTS" id="PR00625">
    <property type="entry name" value="JDOMAIN"/>
</dbReference>
<dbReference type="InterPro" id="IPR001623">
    <property type="entry name" value="DnaJ_domain"/>
</dbReference>
<dbReference type="PROSITE" id="PS00636">
    <property type="entry name" value="DNAJ_1"/>
    <property type="match status" value="1"/>
</dbReference>
<evidence type="ECO:0000259" key="4">
    <source>
        <dbReference type="PROSITE" id="PS50076"/>
    </source>
</evidence>
<keyword evidence="1" id="KW-0143">Chaperone</keyword>
<keyword evidence="3" id="KW-0472">Membrane</keyword>
<feature type="compositionally biased region" description="Polar residues" evidence="2">
    <location>
        <begin position="80"/>
        <end position="97"/>
    </location>
</feature>
<reference evidence="6" key="1">
    <citation type="submission" date="2018-01" db="EMBL/GenBank/DDBJ databases">
        <title>Complete genome of Tamlana sp. UJ94.</title>
        <authorList>
            <person name="Jung J."/>
            <person name="Chung D."/>
            <person name="Bae S.S."/>
            <person name="Baek K."/>
        </authorList>
    </citation>
    <scope>NUCLEOTIDE SEQUENCE [LARGE SCALE GENOMIC DNA]</scope>
    <source>
        <strain evidence="6">UJ94</strain>
    </source>
</reference>
<evidence type="ECO:0000313" key="6">
    <source>
        <dbReference type="Proteomes" id="UP000236592"/>
    </source>
</evidence>
<dbReference type="PANTHER" id="PTHR44145">
    <property type="entry name" value="DNAJ HOMOLOG SUBFAMILY A MEMBER 3, MITOCHONDRIAL"/>
    <property type="match status" value="1"/>
</dbReference>
<organism evidence="5 6">
    <name type="scientific">Pseudotamlana carrageenivorans</name>
    <dbReference type="NCBI Taxonomy" id="2069432"/>
    <lineage>
        <taxon>Bacteria</taxon>
        <taxon>Pseudomonadati</taxon>
        <taxon>Bacteroidota</taxon>
        <taxon>Flavobacteriia</taxon>
        <taxon>Flavobacteriales</taxon>
        <taxon>Flavobacteriaceae</taxon>
        <taxon>Pseudotamlana</taxon>
    </lineage>
</organism>
<feature type="compositionally biased region" description="Basic and acidic residues" evidence="2">
    <location>
        <begin position="100"/>
        <end position="117"/>
    </location>
</feature>
<evidence type="ECO:0000256" key="1">
    <source>
        <dbReference type="ARBA" id="ARBA00023186"/>
    </source>
</evidence>
<dbReference type="InterPro" id="IPR051938">
    <property type="entry name" value="Apopto_cytoskel_mod"/>
</dbReference>
<dbReference type="EMBL" id="CP025938">
    <property type="protein sequence ID" value="AUS06908.1"/>
    <property type="molecule type" value="Genomic_DNA"/>
</dbReference>
<dbReference type="CDD" id="cd06257">
    <property type="entry name" value="DnaJ"/>
    <property type="match status" value="1"/>
</dbReference>
<gene>
    <name evidence="5" type="ORF">C1A40_16305</name>
</gene>
<feature type="domain" description="J" evidence="4">
    <location>
        <begin position="4"/>
        <end position="69"/>
    </location>
</feature>
<dbReference type="PANTHER" id="PTHR44145:SF3">
    <property type="entry name" value="DNAJ HOMOLOG SUBFAMILY A MEMBER 3, MITOCHONDRIAL"/>
    <property type="match status" value="1"/>
</dbReference>
<dbReference type="SUPFAM" id="SSF46565">
    <property type="entry name" value="Chaperone J-domain"/>
    <property type="match status" value="1"/>
</dbReference>
<dbReference type="KEGG" id="taj:C1A40_16305"/>
<dbReference type="Pfam" id="PF00226">
    <property type="entry name" value="DnaJ"/>
    <property type="match status" value="1"/>
</dbReference>
<dbReference type="Gene3D" id="1.10.287.110">
    <property type="entry name" value="DnaJ domain"/>
    <property type="match status" value="1"/>
</dbReference>